<feature type="transmembrane region" description="Helical" evidence="1">
    <location>
        <begin position="443"/>
        <end position="461"/>
    </location>
</feature>
<protein>
    <submittedName>
        <fullName evidence="2">Uncharacterized protein</fullName>
    </submittedName>
</protein>
<feature type="transmembrane region" description="Helical" evidence="1">
    <location>
        <begin position="504"/>
        <end position="524"/>
    </location>
</feature>
<evidence type="ECO:0000313" key="2">
    <source>
        <dbReference type="EMBL" id="NIJ52342.1"/>
    </source>
</evidence>
<comment type="caution">
    <text evidence="2">The sequence shown here is derived from an EMBL/GenBank/DDBJ whole genome shotgun (WGS) entry which is preliminary data.</text>
</comment>
<feature type="transmembrane region" description="Helical" evidence="1">
    <location>
        <begin position="235"/>
        <end position="259"/>
    </location>
</feature>
<keyword evidence="3" id="KW-1185">Reference proteome</keyword>
<proteinExistence type="predicted"/>
<dbReference type="Proteomes" id="UP001179181">
    <property type="component" value="Unassembled WGS sequence"/>
</dbReference>
<name>A0ABX0UHU3_9BACT</name>
<dbReference type="PROSITE" id="PS51257">
    <property type="entry name" value="PROKAR_LIPOPROTEIN"/>
    <property type="match status" value="1"/>
</dbReference>
<keyword evidence="1" id="KW-1133">Transmembrane helix</keyword>
<organism evidence="2 3">
    <name type="scientific">Dyadobacter arcticus</name>
    <dbReference type="NCBI Taxonomy" id="1078754"/>
    <lineage>
        <taxon>Bacteria</taxon>
        <taxon>Pseudomonadati</taxon>
        <taxon>Bacteroidota</taxon>
        <taxon>Cytophagia</taxon>
        <taxon>Cytophagales</taxon>
        <taxon>Spirosomataceae</taxon>
        <taxon>Dyadobacter</taxon>
    </lineage>
</organism>
<dbReference type="EMBL" id="JAASQJ010000001">
    <property type="protein sequence ID" value="NIJ52342.1"/>
    <property type="molecule type" value="Genomic_DNA"/>
</dbReference>
<feature type="transmembrane region" description="Helical" evidence="1">
    <location>
        <begin position="323"/>
        <end position="347"/>
    </location>
</feature>
<dbReference type="RefSeq" id="WP_167268573.1">
    <property type="nucleotide sequence ID" value="NZ_JAASQJ010000001.1"/>
</dbReference>
<sequence length="525" mass="59039">MQPKFDLDYKNAKISLVGILGTVIGCLSIFYPMLCNQGGSVFHEISYDPRKLADEVVSARIKIFQDKYRKIEVGEMGTSVRTGADLAKKAPDGVKKRSALTPEELAGKARDVAMGLDKSNGTKGSPPSQDTSKTTLKDSLYKMYNLYQIYQSRYIYSSQADTAAFDKLNRNLFFNITSDSVETWSENYPGRKTFSFSYFIKDASLPVDSTNAKGEFAIDTSNNHNINFIARHPAVGVWIFCIVVFYGFCFITIGTSYDLKTKIYELFEKESVSQLEKYRYYLYATLSLVIILCLSQIWEHTFIDSDIIKNIFFMDTLRTSMNLTIILGYITGSLCIAGFLLTSGLLASFATQFKTNFVQADSELQKLQNGKKMLAFAKGYDPETKVVFLKVLEIFNTYFILISIVLSLMVLCTGTLFSAVNSLDFVKLIANDWGYSPARSEFVYLYGALHTTIVLIVYLPAKLRFDELEGLFNQVAAGEETAETTPKSKWSSLLNFQMESLKNLLVVVSPFLASLLNNLFTMLVQ</sequence>
<accession>A0ABX0UHU3</accession>
<evidence type="ECO:0000256" key="1">
    <source>
        <dbReference type="SAM" id="Phobius"/>
    </source>
</evidence>
<keyword evidence="1" id="KW-0472">Membrane</keyword>
<reference evidence="2 3" key="1">
    <citation type="submission" date="2020-03" db="EMBL/GenBank/DDBJ databases">
        <title>Genomic Encyclopedia of Type Strains, Phase IV (KMG-IV): sequencing the most valuable type-strain genomes for metagenomic binning, comparative biology and taxonomic classification.</title>
        <authorList>
            <person name="Goeker M."/>
        </authorList>
    </citation>
    <scope>NUCLEOTIDE SEQUENCE [LARGE SCALE GENOMIC DNA]</scope>
    <source>
        <strain evidence="2 3">DSM 102865</strain>
    </source>
</reference>
<feature type="transmembrane region" description="Helical" evidence="1">
    <location>
        <begin position="398"/>
        <end position="423"/>
    </location>
</feature>
<evidence type="ECO:0000313" key="3">
    <source>
        <dbReference type="Proteomes" id="UP001179181"/>
    </source>
</evidence>
<feature type="transmembrane region" description="Helical" evidence="1">
    <location>
        <begin position="12"/>
        <end position="34"/>
    </location>
</feature>
<keyword evidence="1" id="KW-0812">Transmembrane</keyword>
<gene>
    <name evidence="2" type="ORF">FHS68_001498</name>
</gene>
<feature type="transmembrane region" description="Helical" evidence="1">
    <location>
        <begin position="280"/>
        <end position="298"/>
    </location>
</feature>